<comment type="similarity">
    <text evidence="2 9">Belongs to the chondroitin N-acetylgalactosaminyltransferase family.</text>
</comment>
<comment type="subcellular location">
    <subcellularLocation>
        <location evidence="1 9">Golgi apparatus</location>
        <location evidence="1 9">Golgi stack membrane</location>
        <topology evidence="1 9">Single-pass type II membrane protein</topology>
    </subcellularLocation>
</comment>
<dbReference type="InterPro" id="IPR037524">
    <property type="entry name" value="PA14/GLEYA"/>
</dbReference>
<dbReference type="Pfam" id="PF07691">
    <property type="entry name" value="PA14"/>
    <property type="match status" value="1"/>
</dbReference>
<evidence type="ECO:0000313" key="11">
    <source>
        <dbReference type="EMBL" id="CAH3016279.1"/>
    </source>
</evidence>
<dbReference type="Proteomes" id="UP001159427">
    <property type="component" value="Unassembled WGS sequence"/>
</dbReference>
<protein>
    <recommendedName>
        <fullName evidence="9">Hexosyltransferase</fullName>
        <ecNumber evidence="9">2.4.1.-</ecNumber>
    </recommendedName>
</protein>
<dbReference type="Pfam" id="PF05679">
    <property type="entry name" value="CHGN"/>
    <property type="match status" value="1"/>
</dbReference>
<organism evidence="11 12">
    <name type="scientific">Porites evermanni</name>
    <dbReference type="NCBI Taxonomy" id="104178"/>
    <lineage>
        <taxon>Eukaryota</taxon>
        <taxon>Metazoa</taxon>
        <taxon>Cnidaria</taxon>
        <taxon>Anthozoa</taxon>
        <taxon>Hexacorallia</taxon>
        <taxon>Scleractinia</taxon>
        <taxon>Fungiina</taxon>
        <taxon>Poritidae</taxon>
        <taxon>Porites</taxon>
    </lineage>
</organism>
<dbReference type="InterPro" id="IPR029044">
    <property type="entry name" value="Nucleotide-diphossugar_trans"/>
</dbReference>
<dbReference type="PANTHER" id="PTHR12369">
    <property type="entry name" value="CHONDROITIN SYNTHASE"/>
    <property type="match status" value="1"/>
</dbReference>
<keyword evidence="12" id="KW-1185">Reference proteome</keyword>
<keyword evidence="8 9" id="KW-0472">Membrane</keyword>
<dbReference type="EMBL" id="CALNXI010000038">
    <property type="protein sequence ID" value="CAH3016279.1"/>
    <property type="molecule type" value="Genomic_DNA"/>
</dbReference>
<evidence type="ECO:0000256" key="1">
    <source>
        <dbReference type="ARBA" id="ARBA00004447"/>
    </source>
</evidence>
<keyword evidence="7 9" id="KW-0333">Golgi apparatus</keyword>
<evidence type="ECO:0000256" key="6">
    <source>
        <dbReference type="ARBA" id="ARBA00022989"/>
    </source>
</evidence>
<dbReference type="Gene3D" id="3.90.550.10">
    <property type="entry name" value="Spore Coat Polysaccharide Biosynthesis Protein SpsA, Chain A"/>
    <property type="match status" value="1"/>
</dbReference>
<keyword evidence="3 9" id="KW-0808">Transferase</keyword>
<dbReference type="Gene3D" id="3.90.182.10">
    <property type="entry name" value="Toxin - Anthrax Protective Antigen,domain 1"/>
    <property type="match status" value="1"/>
</dbReference>
<evidence type="ECO:0000256" key="2">
    <source>
        <dbReference type="ARBA" id="ARBA00009239"/>
    </source>
</evidence>
<evidence type="ECO:0000256" key="4">
    <source>
        <dbReference type="ARBA" id="ARBA00022692"/>
    </source>
</evidence>
<name>A0ABN8LL62_9CNID</name>
<dbReference type="PROSITE" id="PS51820">
    <property type="entry name" value="PA14"/>
    <property type="match status" value="1"/>
</dbReference>
<sequence>MSRVKKLLVVATGLVAVYVILVFFSISGRPSSKPSGLFELFQQTEAAKNVLDAAKYLLVNVDKNDTETSDLKVLRFLKGLNQHTWEKNCQKSLEQLCNFPIFPKAPDIRSIADNVDITSSSKEVDGIRLLGYLKPNVTGEFLFSVKSNGFVEVWLSKSTSWGEGTKIAQYPAKPEQSSLGVKLSAYKAYYIDIVYARGGENNGAQIQLLWKRPDQNDFEVIDAQYFAPYKNDSDKARMKVYDDDLPDVLACASLRLKLANKHMKSETISYLESAAVSKALDFYFCEYKPSYLLDPANLVGFGQYHGVYRHSHKTYSFPYSNVDGIARNPAPGPAFMAENPLEEQEARSVVDKYVASLEKSYDGKYKFRSIKRVEMKADPQKGKRYLLELVVQDLTDGKSYLLAEYVFLPNGKDASLCYPSGLQWDKTADVFLILTAKNLGRWVHHFIKNVEKIVQETKDDHLHVVIYDFGSPDIDIEQAFQRSALKNYHFIIKPGRYSRTTSFSEAIKSINNSDAIVVTIDLHLDIGSQTINDIRKHCSKGKTVYAPQIVFLHCGGSSNMPRGVWYHYSYGTIAMYKRDWETFGGFSQGFFNKVTWGGEDWDIIDGAVKGGLEIERKRAPWIYHYHHTKDGMWQKR</sequence>
<proteinExistence type="inferred from homology"/>
<dbReference type="InterPro" id="IPR011658">
    <property type="entry name" value="PA14_dom"/>
</dbReference>
<evidence type="ECO:0000256" key="8">
    <source>
        <dbReference type="ARBA" id="ARBA00023136"/>
    </source>
</evidence>
<dbReference type="InterPro" id="IPR008428">
    <property type="entry name" value="Chond_GalNAc"/>
</dbReference>
<feature type="domain" description="PA14" evidence="10">
    <location>
        <begin position="75"/>
        <end position="225"/>
    </location>
</feature>
<evidence type="ECO:0000259" key="10">
    <source>
        <dbReference type="PROSITE" id="PS51820"/>
    </source>
</evidence>
<comment type="caution">
    <text evidence="11">The sequence shown here is derived from an EMBL/GenBank/DDBJ whole genome shotgun (WGS) entry which is preliminary data.</text>
</comment>
<evidence type="ECO:0000256" key="5">
    <source>
        <dbReference type="ARBA" id="ARBA00022968"/>
    </source>
</evidence>
<evidence type="ECO:0000256" key="3">
    <source>
        <dbReference type="ARBA" id="ARBA00022679"/>
    </source>
</evidence>
<dbReference type="PANTHER" id="PTHR12369:SF5">
    <property type="entry name" value="HEXOSYLTRANSFERASE"/>
    <property type="match status" value="1"/>
</dbReference>
<reference evidence="11 12" key="1">
    <citation type="submission" date="2022-05" db="EMBL/GenBank/DDBJ databases">
        <authorList>
            <consortium name="Genoscope - CEA"/>
            <person name="William W."/>
        </authorList>
    </citation>
    <scope>NUCLEOTIDE SEQUENCE [LARGE SCALE GENOMIC DNA]</scope>
</reference>
<keyword evidence="6 9" id="KW-1133">Transmembrane helix</keyword>
<gene>
    <name evidence="11" type="ORF">PEVE_00027585</name>
</gene>
<feature type="transmembrane region" description="Helical" evidence="9">
    <location>
        <begin position="7"/>
        <end position="26"/>
    </location>
</feature>
<dbReference type="SUPFAM" id="SSF53448">
    <property type="entry name" value="Nucleotide-diphospho-sugar transferases"/>
    <property type="match status" value="1"/>
</dbReference>
<keyword evidence="5 9" id="KW-0735">Signal-anchor</keyword>
<evidence type="ECO:0000256" key="9">
    <source>
        <dbReference type="RuleBase" id="RU364016"/>
    </source>
</evidence>
<dbReference type="InterPro" id="IPR051227">
    <property type="entry name" value="CS_glycosyltransferase"/>
</dbReference>
<dbReference type="SUPFAM" id="SSF56988">
    <property type="entry name" value="Anthrax protective antigen"/>
    <property type="match status" value="1"/>
</dbReference>
<dbReference type="EC" id="2.4.1.-" evidence="9"/>
<accession>A0ABN8LL62</accession>
<keyword evidence="4 9" id="KW-0812">Transmembrane</keyword>
<evidence type="ECO:0000256" key="7">
    <source>
        <dbReference type="ARBA" id="ARBA00023034"/>
    </source>
</evidence>
<evidence type="ECO:0000313" key="12">
    <source>
        <dbReference type="Proteomes" id="UP001159427"/>
    </source>
</evidence>